<keyword evidence="7 8" id="KW-0456">Lyase</keyword>
<organism evidence="10 11">
    <name type="scientific">Thioflexithrix psekupsensis</name>
    <dbReference type="NCBI Taxonomy" id="1570016"/>
    <lineage>
        <taxon>Bacteria</taxon>
        <taxon>Pseudomonadati</taxon>
        <taxon>Pseudomonadota</taxon>
        <taxon>Gammaproteobacteria</taxon>
        <taxon>Thiotrichales</taxon>
        <taxon>Thioflexithrix</taxon>
    </lineage>
</organism>
<feature type="binding site" evidence="8">
    <location>
        <position position="70"/>
    </location>
    <ligand>
        <name>substrate</name>
    </ligand>
</feature>
<keyword evidence="1 8" id="KW-0004">4Fe-4S</keyword>
<feature type="binding site" evidence="8">
    <location>
        <position position="33"/>
    </location>
    <ligand>
        <name>[4Fe-4S] cluster</name>
        <dbReference type="ChEBI" id="CHEBI:49883"/>
        <note>4Fe-4S-S-AdoMet</note>
    </ligand>
</feature>
<feature type="binding site" evidence="8">
    <location>
        <position position="72"/>
    </location>
    <ligand>
        <name>S-adenosyl-L-methionine</name>
        <dbReference type="ChEBI" id="CHEBI:59789"/>
    </ligand>
</feature>
<evidence type="ECO:0000313" key="10">
    <source>
        <dbReference type="EMBL" id="OUD13356.1"/>
    </source>
</evidence>
<dbReference type="InterPro" id="IPR007197">
    <property type="entry name" value="rSAM"/>
</dbReference>
<dbReference type="AlphaFoldDB" id="A0A251X6I7"/>
<evidence type="ECO:0000256" key="6">
    <source>
        <dbReference type="ARBA" id="ARBA00023014"/>
    </source>
</evidence>
<dbReference type="PROSITE" id="PS51918">
    <property type="entry name" value="RADICAL_SAM"/>
    <property type="match status" value="1"/>
</dbReference>
<feature type="binding site" evidence="8">
    <location>
        <begin position="35"/>
        <end position="37"/>
    </location>
    <ligand>
        <name>S-adenosyl-L-methionine</name>
        <dbReference type="ChEBI" id="CHEBI:59789"/>
    </ligand>
</feature>
<keyword evidence="8" id="KW-0671">Queuosine biosynthesis</keyword>
<gene>
    <name evidence="8" type="primary">queE</name>
    <name evidence="10" type="ORF">TPSD3_10900</name>
</gene>
<dbReference type="EMBL" id="MSLT01000018">
    <property type="protein sequence ID" value="OUD13356.1"/>
    <property type="molecule type" value="Genomic_DNA"/>
</dbReference>
<dbReference type="Gene3D" id="3.20.20.70">
    <property type="entry name" value="Aldolase class I"/>
    <property type="match status" value="1"/>
</dbReference>
<dbReference type="UniPathway" id="UPA00391"/>
<keyword evidence="3 8" id="KW-0479">Metal-binding</keyword>
<comment type="function">
    <text evidence="8">Catalyzes the complex heterocyclic radical-mediated conversion of 6-carboxy-5,6,7,8-tetrahydropterin (CPH4) to 7-carboxy-7-deazaguanine (CDG), a step common to the biosynthetic pathways of all 7-deazapurine-containing compounds.</text>
</comment>
<feature type="binding site" evidence="8">
    <location>
        <position position="25"/>
    </location>
    <ligand>
        <name>substrate</name>
    </ligand>
</feature>
<dbReference type="InterPro" id="IPR013785">
    <property type="entry name" value="Aldolase_TIM"/>
</dbReference>
<dbReference type="GO" id="GO:0016840">
    <property type="term" value="F:carbon-nitrogen lyase activity"/>
    <property type="evidence" value="ECO:0007669"/>
    <property type="project" value="UniProtKB-UniRule"/>
</dbReference>
<feature type="binding site" evidence="8">
    <location>
        <begin position="115"/>
        <end position="117"/>
    </location>
    <ligand>
        <name>S-adenosyl-L-methionine</name>
        <dbReference type="ChEBI" id="CHEBI:59789"/>
    </ligand>
</feature>
<feature type="binding site" evidence="8">
    <location>
        <begin position="10"/>
        <end position="12"/>
    </location>
    <ligand>
        <name>substrate</name>
    </ligand>
</feature>
<dbReference type="CDD" id="cd01335">
    <property type="entry name" value="Radical_SAM"/>
    <property type="match status" value="1"/>
</dbReference>
<dbReference type="GO" id="GO:0008616">
    <property type="term" value="P:tRNA queuosine(34) biosynthetic process"/>
    <property type="evidence" value="ECO:0007669"/>
    <property type="project" value="UniProtKB-UniRule"/>
</dbReference>
<comment type="caution">
    <text evidence="8">Lacks conserved residue(s) required for the propagation of feature annotation.</text>
</comment>
<keyword evidence="2 8" id="KW-0949">S-adenosyl-L-methionine</keyword>
<name>A0A251X6I7_9GAMM</name>
<dbReference type="SUPFAM" id="SSF102114">
    <property type="entry name" value="Radical SAM enzymes"/>
    <property type="match status" value="1"/>
</dbReference>
<feature type="domain" description="Radical SAM core" evidence="9">
    <location>
        <begin position="16"/>
        <end position="222"/>
    </location>
</feature>
<dbReference type="GO" id="GO:0051539">
    <property type="term" value="F:4 iron, 4 sulfur cluster binding"/>
    <property type="evidence" value="ECO:0007669"/>
    <property type="project" value="UniProtKB-UniRule"/>
</dbReference>
<evidence type="ECO:0000256" key="3">
    <source>
        <dbReference type="ARBA" id="ARBA00022723"/>
    </source>
</evidence>
<dbReference type="EC" id="4.3.99.3" evidence="8"/>
<comment type="catalytic activity">
    <reaction evidence="8">
        <text>6-carboxy-5,6,7,8-tetrahydropterin + H(+) = 7-carboxy-7-carbaguanine + NH4(+)</text>
        <dbReference type="Rhea" id="RHEA:27974"/>
        <dbReference type="ChEBI" id="CHEBI:15378"/>
        <dbReference type="ChEBI" id="CHEBI:28938"/>
        <dbReference type="ChEBI" id="CHEBI:61032"/>
        <dbReference type="ChEBI" id="CHEBI:61036"/>
        <dbReference type="EC" id="4.3.99.3"/>
    </reaction>
</comment>
<protein>
    <recommendedName>
        <fullName evidence="8">7-carboxy-7-deazaguanine synthase</fullName>
        <shortName evidence="8">CDG synthase</shortName>
        <ecNumber evidence="8">4.3.99.3</ecNumber>
    </recommendedName>
    <alternativeName>
        <fullName evidence="8">Queuosine biosynthesis protein QueE</fullName>
    </alternativeName>
</protein>
<evidence type="ECO:0000256" key="1">
    <source>
        <dbReference type="ARBA" id="ARBA00022485"/>
    </source>
</evidence>
<comment type="caution">
    <text evidence="10">The sequence shown here is derived from an EMBL/GenBank/DDBJ whole genome shotgun (WGS) entry which is preliminary data.</text>
</comment>
<comment type="cofactor">
    <cofactor evidence="8">
        <name>[4Fe-4S] cluster</name>
        <dbReference type="ChEBI" id="CHEBI:49883"/>
    </cofactor>
    <text evidence="8">Binds 1 [4Fe-4S] cluster. The cluster is coordinated with 3 cysteines and an exchangeable S-adenosyl-L-methionine.</text>
</comment>
<keyword evidence="4 8" id="KW-0460">Magnesium</keyword>
<evidence type="ECO:0000259" key="9">
    <source>
        <dbReference type="PROSITE" id="PS51918"/>
    </source>
</evidence>
<evidence type="ECO:0000256" key="4">
    <source>
        <dbReference type="ARBA" id="ARBA00022842"/>
    </source>
</evidence>
<accession>A0A251X6I7</accession>
<evidence type="ECO:0000256" key="5">
    <source>
        <dbReference type="ARBA" id="ARBA00023004"/>
    </source>
</evidence>
<dbReference type="HAMAP" id="MF_00917">
    <property type="entry name" value="QueE"/>
    <property type="match status" value="1"/>
</dbReference>
<feature type="binding site" evidence="8">
    <location>
        <position position="29"/>
    </location>
    <ligand>
        <name>[4Fe-4S] cluster</name>
        <dbReference type="ChEBI" id="CHEBI:49883"/>
        <note>4Fe-4S-S-AdoMet</note>
    </ligand>
</feature>
<dbReference type="Pfam" id="PF04055">
    <property type="entry name" value="Radical_SAM"/>
    <property type="match status" value="1"/>
</dbReference>
<comment type="pathway">
    <text evidence="8">Purine metabolism; 7-cyano-7-deazaguanine biosynthesis.</text>
</comment>
<dbReference type="PANTHER" id="PTHR42836">
    <property type="entry name" value="7-CARBOXY-7-DEAZAGUANINE SYNTHASE"/>
    <property type="match status" value="1"/>
</dbReference>
<dbReference type="InterPro" id="IPR058240">
    <property type="entry name" value="rSAM_sf"/>
</dbReference>
<comment type="cofactor">
    <cofactor evidence="8">
        <name>S-adenosyl-L-methionine</name>
        <dbReference type="ChEBI" id="CHEBI:59789"/>
    </cofactor>
    <text evidence="8">Binds 1 S-adenosyl-L-methionine per subunit.</text>
</comment>
<keyword evidence="5 8" id="KW-0408">Iron</keyword>
<dbReference type="InterPro" id="IPR024924">
    <property type="entry name" value="7-CO-7-deazaguanine_synth-like"/>
</dbReference>
<evidence type="ECO:0000256" key="7">
    <source>
        <dbReference type="ARBA" id="ARBA00023239"/>
    </source>
</evidence>
<proteinExistence type="inferred from homology"/>
<comment type="cofactor">
    <cofactor evidence="8">
        <name>Mg(2+)</name>
        <dbReference type="ChEBI" id="CHEBI:18420"/>
    </cofactor>
</comment>
<evidence type="ECO:0000256" key="2">
    <source>
        <dbReference type="ARBA" id="ARBA00022691"/>
    </source>
</evidence>
<evidence type="ECO:0000256" key="8">
    <source>
        <dbReference type="HAMAP-Rule" id="MF_00917"/>
    </source>
</evidence>
<evidence type="ECO:0000313" key="11">
    <source>
        <dbReference type="Proteomes" id="UP000194798"/>
    </source>
</evidence>
<keyword evidence="11" id="KW-1185">Reference proteome</keyword>
<dbReference type="Proteomes" id="UP000194798">
    <property type="component" value="Unassembled WGS sequence"/>
</dbReference>
<dbReference type="PANTHER" id="PTHR42836:SF1">
    <property type="entry name" value="7-CARBOXY-7-DEAZAGUANINE SYNTHASE"/>
    <property type="match status" value="1"/>
</dbReference>
<dbReference type="GO" id="GO:0000287">
    <property type="term" value="F:magnesium ion binding"/>
    <property type="evidence" value="ECO:0007669"/>
    <property type="project" value="UniProtKB-UniRule"/>
</dbReference>
<sequence>MKYSEIFYSLQGEGALIGMPSVFFRSSFCNLRCHWCDTPYTSWQPESQIITVMDAVKTITDYGVHHVVITGGEPFLQKEPLAILCDELMARGHHVTIETNATLFAPVKAHLISMSPKLAHSTPLGDPIWATRHEQSRLQLAVIQQFLTHYDCQLKFVLDTAEDILEIKQLLTHLSIKPEQVILMPQGRQIKTIADKQQWLAELCKQYGFRYSPRLHIDLWEDQRGT</sequence>
<comment type="subunit">
    <text evidence="8">Homodimer.</text>
</comment>
<dbReference type="SFLD" id="SFLDS00029">
    <property type="entry name" value="Radical_SAM"/>
    <property type="match status" value="1"/>
</dbReference>
<feature type="binding site" evidence="8">
    <location>
        <position position="38"/>
    </location>
    <ligand>
        <name>Mg(2+)</name>
        <dbReference type="ChEBI" id="CHEBI:18420"/>
    </ligand>
</feature>
<dbReference type="GO" id="GO:1904047">
    <property type="term" value="F:S-adenosyl-L-methionine binding"/>
    <property type="evidence" value="ECO:0007669"/>
    <property type="project" value="UniProtKB-UniRule"/>
</dbReference>
<reference evidence="10 11" key="1">
    <citation type="submission" date="2016-12" db="EMBL/GenBank/DDBJ databases">
        <title>Thioflexothrix psekupsii D3 genome sequencing and assembly.</title>
        <authorList>
            <person name="Fomenkov A."/>
            <person name="Vincze T."/>
            <person name="Grabovich M."/>
            <person name="Anton B.P."/>
            <person name="Dubinina G."/>
            <person name="Orlova M."/>
            <person name="Belousova E."/>
            <person name="Roberts R.J."/>
        </authorList>
    </citation>
    <scope>NUCLEOTIDE SEQUENCE [LARGE SCALE GENOMIC DNA]</scope>
    <source>
        <strain evidence="10">D3</strain>
    </source>
</reference>
<feature type="binding site" evidence="8">
    <location>
        <position position="36"/>
    </location>
    <ligand>
        <name>[4Fe-4S] cluster</name>
        <dbReference type="ChEBI" id="CHEBI:49883"/>
        <note>4Fe-4S-S-AdoMet</note>
    </ligand>
</feature>
<dbReference type="PIRSF" id="PIRSF000370">
    <property type="entry name" value="QueE"/>
    <property type="match status" value="1"/>
</dbReference>
<comment type="similarity">
    <text evidence="8">Belongs to the radical SAM superfamily. 7-carboxy-7-deazaguanine synthase family.</text>
</comment>
<keyword evidence="6 8" id="KW-0411">Iron-sulfur</keyword>